<dbReference type="InterPro" id="IPR001304">
    <property type="entry name" value="C-type_lectin-like"/>
</dbReference>
<dbReference type="SUPFAM" id="SSF56436">
    <property type="entry name" value="C-type lectin-like"/>
    <property type="match status" value="1"/>
</dbReference>
<dbReference type="CDD" id="cd00037">
    <property type="entry name" value="CLECT"/>
    <property type="match status" value="1"/>
</dbReference>
<accession>A0A7R8ZVH7</accession>
<dbReference type="InterPro" id="IPR016187">
    <property type="entry name" value="CTDL_fold"/>
</dbReference>
<feature type="non-terminal residue" evidence="1">
    <location>
        <position position="164"/>
    </location>
</feature>
<reference evidence="1" key="1">
    <citation type="submission" date="2020-11" db="EMBL/GenBank/DDBJ databases">
        <authorList>
            <person name="Tran Van P."/>
        </authorList>
    </citation>
    <scope>NUCLEOTIDE SEQUENCE</scope>
</reference>
<organism evidence="1">
    <name type="scientific">Cyprideis torosa</name>
    <dbReference type="NCBI Taxonomy" id="163714"/>
    <lineage>
        <taxon>Eukaryota</taxon>
        <taxon>Metazoa</taxon>
        <taxon>Ecdysozoa</taxon>
        <taxon>Arthropoda</taxon>
        <taxon>Crustacea</taxon>
        <taxon>Oligostraca</taxon>
        <taxon>Ostracoda</taxon>
        <taxon>Podocopa</taxon>
        <taxon>Podocopida</taxon>
        <taxon>Cytherocopina</taxon>
        <taxon>Cytheroidea</taxon>
        <taxon>Cytherideidae</taxon>
        <taxon>Cyprideis</taxon>
    </lineage>
</organism>
<dbReference type="InterPro" id="IPR016186">
    <property type="entry name" value="C-type_lectin-like/link_sf"/>
</dbReference>
<dbReference type="EMBL" id="OB675436">
    <property type="protein sequence ID" value="CAD7235916.1"/>
    <property type="molecule type" value="Genomic_DNA"/>
</dbReference>
<protein>
    <submittedName>
        <fullName evidence="1">Uncharacterized protein</fullName>
    </submittedName>
</protein>
<dbReference type="Gene3D" id="3.10.100.10">
    <property type="entry name" value="Mannose-Binding Protein A, subunit A"/>
    <property type="match status" value="1"/>
</dbReference>
<evidence type="ECO:0000313" key="1">
    <source>
        <dbReference type="EMBL" id="CAD7235916.1"/>
    </source>
</evidence>
<dbReference type="Pfam" id="PF00059">
    <property type="entry name" value="Lectin_C"/>
    <property type="match status" value="1"/>
</dbReference>
<dbReference type="PROSITE" id="PS50041">
    <property type="entry name" value="C_TYPE_LECTIN_2"/>
    <property type="match status" value="1"/>
</dbReference>
<gene>
    <name evidence="1" type="ORF">CTOB1V02_LOCUS13731</name>
</gene>
<sequence>DFIPRVVCPANYIAIGLNCYSFQLEPLIWDEAREICQSDDFSRGDLVVFEDRNEAELVTYYLQNKYGADCTQFPRAWIGAGGPNEQDLLHHWIIPNDVDPGFNGDAVFEPTDPNSSGTNWLDGAPQCVEIACAVYLVCSEGFQWYDWFEYSTDIDGFICEHKRL</sequence>
<name>A0A7R8ZVH7_9CRUS</name>
<dbReference type="OrthoDB" id="7357196at2759"/>
<dbReference type="AlphaFoldDB" id="A0A7R8ZVH7"/>
<proteinExistence type="predicted"/>
<dbReference type="SMART" id="SM00034">
    <property type="entry name" value="CLECT"/>
    <property type="match status" value="1"/>
</dbReference>